<dbReference type="PROSITE" id="PS50994">
    <property type="entry name" value="INTEGRASE"/>
    <property type="match status" value="1"/>
</dbReference>
<evidence type="ECO:0000259" key="2">
    <source>
        <dbReference type="PROSITE" id="PS50994"/>
    </source>
</evidence>
<dbReference type="SUPFAM" id="SSF53098">
    <property type="entry name" value="Ribonuclease H-like"/>
    <property type="match status" value="1"/>
</dbReference>
<dbReference type="GO" id="GO:0003676">
    <property type="term" value="F:nucleic acid binding"/>
    <property type="evidence" value="ECO:0007669"/>
    <property type="project" value="InterPro"/>
</dbReference>
<sequence>MQYTYDIEYRETSKFGNADGLFRLPNPETMPRTEEIRMAETISALCAELRAKIPIPTTAIAQEVDSDSKLSQVKEWIRDGFPVKVRDPDLKMFAQMMTNLTVHQGCIWKDERIYIPEKFHNRILDLLHESHFGWTKMKALARGVPNNANNAPRQAQKPQKCLCTSGKRLETCGSVIVDAKSKWPEVVRMKSTTTRCTIKALQDVFRTFGIPEQIVSDNGPQFMSSEFLDFCSLNGIKQLRTAPYHPQSNGEAERFVQTFKKALAKNVKDHSVDDSVHQLLVDYRSMPHAAIQKSPAEAMFGRRLRTKVTMNGNLTVVTYRDRMQAQFDQHTKEKSFQAGDDVWLRSYVPSDEKWIAGRVIHLLGNVMCAIQTVHGTLRRHFNQMKHRVHSKYSSAEAGSHGQAENTRQEPNSVPQPARVPRITTPVPQVRERPQRKRKAPERYSPTPPLRKTRTVRMIGTIEAGEKLFRDGRRVVLSQTRTNQTQTSHTANKPKSKIHKRGSSEATGGTMYPPSVIVIVYAGGPQRRGQRRKNRRRRRHAGIVAALEAQFAVLKLVADTLDLLRQAPATAGAPSVGPVGRCSELGPWPNVLINISPLLLYALVGT</sequence>
<protein>
    <recommendedName>
        <fullName evidence="2">Integrase catalytic domain-containing protein</fullName>
    </recommendedName>
</protein>
<gene>
    <name evidence="3" type="ORF">L596_028868</name>
</gene>
<reference evidence="3 4" key="2">
    <citation type="journal article" date="2019" name="G3 (Bethesda)">
        <title>Hybrid Assembly of the Genome of the Entomopathogenic Nematode Steinernema carpocapsae Identifies the X-Chromosome.</title>
        <authorList>
            <person name="Serra L."/>
            <person name="Macchietto M."/>
            <person name="Macias-Munoz A."/>
            <person name="McGill C.J."/>
            <person name="Rodriguez I.M."/>
            <person name="Rodriguez B."/>
            <person name="Murad R."/>
            <person name="Mortazavi A."/>
        </authorList>
    </citation>
    <scope>NUCLEOTIDE SEQUENCE [LARGE SCALE GENOMIC DNA]</scope>
    <source>
        <strain evidence="3 4">ALL</strain>
    </source>
</reference>
<dbReference type="PANTHER" id="PTHR37984:SF5">
    <property type="entry name" value="PROTEIN NYNRIN-LIKE"/>
    <property type="match status" value="1"/>
</dbReference>
<dbReference type="AlphaFoldDB" id="A0A4U5LZS0"/>
<dbReference type="GO" id="GO:0015074">
    <property type="term" value="P:DNA integration"/>
    <property type="evidence" value="ECO:0007669"/>
    <property type="project" value="InterPro"/>
</dbReference>
<feature type="compositionally biased region" description="Polar residues" evidence="1">
    <location>
        <begin position="480"/>
        <end position="490"/>
    </location>
</feature>
<organism evidence="3 4">
    <name type="scientific">Steinernema carpocapsae</name>
    <name type="common">Entomopathogenic nematode</name>
    <dbReference type="NCBI Taxonomy" id="34508"/>
    <lineage>
        <taxon>Eukaryota</taxon>
        <taxon>Metazoa</taxon>
        <taxon>Ecdysozoa</taxon>
        <taxon>Nematoda</taxon>
        <taxon>Chromadorea</taxon>
        <taxon>Rhabditida</taxon>
        <taxon>Tylenchina</taxon>
        <taxon>Panagrolaimomorpha</taxon>
        <taxon>Strongyloidoidea</taxon>
        <taxon>Steinernematidae</taxon>
        <taxon>Steinernema</taxon>
    </lineage>
</organism>
<evidence type="ECO:0000313" key="4">
    <source>
        <dbReference type="Proteomes" id="UP000298663"/>
    </source>
</evidence>
<dbReference type="Gene3D" id="3.30.420.10">
    <property type="entry name" value="Ribonuclease H-like superfamily/Ribonuclease H"/>
    <property type="match status" value="1"/>
</dbReference>
<feature type="region of interest" description="Disordered" evidence="1">
    <location>
        <begin position="385"/>
        <end position="450"/>
    </location>
</feature>
<name>A0A4U5LZS0_STECR</name>
<dbReference type="FunFam" id="3.30.420.10:FF:000063">
    <property type="entry name" value="Retrovirus-related Pol polyprotein from transposon 297-like Protein"/>
    <property type="match status" value="1"/>
</dbReference>
<feature type="compositionally biased region" description="Polar residues" evidence="1">
    <location>
        <begin position="402"/>
        <end position="414"/>
    </location>
</feature>
<evidence type="ECO:0000313" key="3">
    <source>
        <dbReference type="EMBL" id="TKR61812.1"/>
    </source>
</evidence>
<keyword evidence="4" id="KW-1185">Reference proteome</keyword>
<feature type="region of interest" description="Disordered" evidence="1">
    <location>
        <begin position="480"/>
        <end position="508"/>
    </location>
</feature>
<evidence type="ECO:0000256" key="1">
    <source>
        <dbReference type="SAM" id="MobiDB-lite"/>
    </source>
</evidence>
<accession>A0A4U5LZS0</accession>
<dbReference type="InterPro" id="IPR012337">
    <property type="entry name" value="RNaseH-like_sf"/>
</dbReference>
<dbReference type="PANTHER" id="PTHR37984">
    <property type="entry name" value="PROTEIN CBG26694"/>
    <property type="match status" value="1"/>
</dbReference>
<dbReference type="InterPro" id="IPR050951">
    <property type="entry name" value="Retrovirus_Pol_polyprotein"/>
</dbReference>
<proteinExistence type="predicted"/>
<dbReference type="Proteomes" id="UP000298663">
    <property type="component" value="Unassembled WGS sequence"/>
</dbReference>
<comment type="caution">
    <text evidence="3">The sequence shown here is derived from an EMBL/GenBank/DDBJ whole genome shotgun (WGS) entry which is preliminary data.</text>
</comment>
<dbReference type="EMBL" id="AZBU02000011">
    <property type="protein sequence ID" value="TKR61812.1"/>
    <property type="molecule type" value="Genomic_DNA"/>
</dbReference>
<dbReference type="OrthoDB" id="5865890at2759"/>
<dbReference type="InterPro" id="IPR001584">
    <property type="entry name" value="Integrase_cat-core"/>
</dbReference>
<dbReference type="Gene3D" id="1.10.340.70">
    <property type="match status" value="1"/>
</dbReference>
<dbReference type="STRING" id="34508.A0A4U5LZS0"/>
<feature type="compositionally biased region" description="Basic residues" evidence="1">
    <location>
        <begin position="491"/>
        <end position="500"/>
    </location>
</feature>
<reference evidence="3 4" key="1">
    <citation type="journal article" date="2015" name="Genome Biol.">
        <title>Comparative genomics of Steinernema reveals deeply conserved gene regulatory networks.</title>
        <authorList>
            <person name="Dillman A.R."/>
            <person name="Macchietto M."/>
            <person name="Porter C.F."/>
            <person name="Rogers A."/>
            <person name="Williams B."/>
            <person name="Antoshechkin I."/>
            <person name="Lee M.M."/>
            <person name="Goodwin Z."/>
            <person name="Lu X."/>
            <person name="Lewis E.E."/>
            <person name="Goodrich-Blair H."/>
            <person name="Stock S.P."/>
            <person name="Adams B.J."/>
            <person name="Sternberg P.W."/>
            <person name="Mortazavi A."/>
        </authorList>
    </citation>
    <scope>NUCLEOTIDE SEQUENCE [LARGE SCALE GENOMIC DNA]</scope>
    <source>
        <strain evidence="3 4">ALL</strain>
    </source>
</reference>
<feature type="domain" description="Integrase catalytic" evidence="2">
    <location>
        <begin position="112"/>
        <end position="303"/>
    </location>
</feature>
<dbReference type="InterPro" id="IPR036397">
    <property type="entry name" value="RNaseH_sf"/>
</dbReference>
<dbReference type="Pfam" id="PF00665">
    <property type="entry name" value="rve"/>
    <property type="match status" value="1"/>
</dbReference>